<organism evidence="1 2">
    <name type="scientific">Eiseniibacteriota bacterium</name>
    <dbReference type="NCBI Taxonomy" id="2212470"/>
    <lineage>
        <taxon>Bacteria</taxon>
        <taxon>Candidatus Eiseniibacteriota</taxon>
    </lineage>
</organism>
<evidence type="ECO:0000313" key="1">
    <source>
        <dbReference type="EMBL" id="NNF05168.1"/>
    </source>
</evidence>
<name>A0A7Y2H0Z6_UNCEI</name>
<evidence type="ECO:0000313" key="2">
    <source>
        <dbReference type="Proteomes" id="UP000547674"/>
    </source>
</evidence>
<comment type="caution">
    <text evidence="1">The sequence shown here is derived from an EMBL/GenBank/DDBJ whole genome shotgun (WGS) entry which is preliminary data.</text>
</comment>
<gene>
    <name evidence="1" type="ORF">HKN21_00270</name>
</gene>
<sequence>MKFSGFYTLTAIQSENLSLKQPIDLRVQGDASEVNVSWSDTGMAATGLSVDDAINKLFVKVEHLHDHANTKPVGSVEDGDLRKILKVLKHIDLQT</sequence>
<protein>
    <submittedName>
        <fullName evidence="1">Uncharacterized protein</fullName>
    </submittedName>
</protein>
<dbReference type="AlphaFoldDB" id="A0A7Y2H0Z6"/>
<accession>A0A7Y2H0Z6</accession>
<dbReference type="Proteomes" id="UP000547674">
    <property type="component" value="Unassembled WGS sequence"/>
</dbReference>
<dbReference type="EMBL" id="JABDJR010000004">
    <property type="protein sequence ID" value="NNF05168.1"/>
    <property type="molecule type" value="Genomic_DNA"/>
</dbReference>
<proteinExistence type="predicted"/>
<reference evidence="1 2" key="1">
    <citation type="submission" date="2020-03" db="EMBL/GenBank/DDBJ databases">
        <title>Metabolic flexibility allows generalist bacteria to become dominant in a frequently disturbed ecosystem.</title>
        <authorList>
            <person name="Chen Y.-J."/>
            <person name="Leung P.M."/>
            <person name="Bay S.K."/>
            <person name="Hugenholtz P."/>
            <person name="Kessler A.J."/>
            <person name="Shelley G."/>
            <person name="Waite D.W."/>
            <person name="Cook P.L."/>
            <person name="Greening C."/>
        </authorList>
    </citation>
    <scope>NUCLEOTIDE SEQUENCE [LARGE SCALE GENOMIC DNA]</scope>
    <source>
        <strain evidence="1">SS_bin_28</strain>
    </source>
</reference>